<reference evidence="11 12" key="1">
    <citation type="submission" date="2013-02" db="EMBL/GenBank/DDBJ databases">
        <authorList>
            <person name="Fiebig A."/>
            <person name="Goeker M."/>
            <person name="Klenk H.-P.P."/>
        </authorList>
    </citation>
    <scope>NUCLEOTIDE SEQUENCE [LARGE SCALE GENOMIC DNA]</scope>
    <source>
        <strain evidence="11 12">DSM 19309</strain>
    </source>
</reference>
<proteinExistence type="inferred from homology"/>
<feature type="domain" description="ABC transmembrane type-1" evidence="10">
    <location>
        <begin position="54"/>
        <end position="243"/>
    </location>
</feature>
<keyword evidence="4 9" id="KW-0812">Transmembrane</keyword>
<name>A0A017HQF1_9RHOB</name>
<keyword evidence="12" id="KW-1185">Reference proteome</keyword>
<dbReference type="InterPro" id="IPR035906">
    <property type="entry name" value="MetI-like_sf"/>
</dbReference>
<organism evidence="11 12">
    <name type="scientific">Rubellimicrobium mesophilum DSM 19309</name>
    <dbReference type="NCBI Taxonomy" id="442562"/>
    <lineage>
        <taxon>Bacteria</taxon>
        <taxon>Pseudomonadati</taxon>
        <taxon>Pseudomonadota</taxon>
        <taxon>Alphaproteobacteria</taxon>
        <taxon>Rhodobacterales</taxon>
        <taxon>Roseobacteraceae</taxon>
        <taxon>Rubellimicrobium</taxon>
    </lineage>
</organism>
<evidence type="ECO:0000313" key="12">
    <source>
        <dbReference type="Proteomes" id="UP000019666"/>
    </source>
</evidence>
<evidence type="ECO:0000256" key="7">
    <source>
        <dbReference type="ARBA" id="ARBA00022989"/>
    </source>
</evidence>
<dbReference type="PATRIC" id="fig|442562.3.peg.1834"/>
<dbReference type="CDD" id="cd06261">
    <property type="entry name" value="TM_PBP2"/>
    <property type="match status" value="1"/>
</dbReference>
<dbReference type="STRING" id="442562.Rumeso_01856"/>
<feature type="transmembrane region" description="Helical" evidence="9">
    <location>
        <begin position="118"/>
        <end position="136"/>
    </location>
</feature>
<keyword evidence="8 9" id="KW-0472">Membrane</keyword>
<evidence type="ECO:0000256" key="3">
    <source>
        <dbReference type="ARBA" id="ARBA00022475"/>
    </source>
</evidence>
<evidence type="ECO:0000256" key="5">
    <source>
        <dbReference type="ARBA" id="ARBA00022856"/>
    </source>
</evidence>
<comment type="caution">
    <text evidence="11">The sequence shown here is derived from an EMBL/GenBank/DDBJ whole genome shotgun (WGS) entry which is preliminary data.</text>
</comment>
<feature type="transmembrane region" description="Helical" evidence="9">
    <location>
        <begin position="89"/>
        <end position="112"/>
    </location>
</feature>
<evidence type="ECO:0000256" key="6">
    <source>
        <dbReference type="ARBA" id="ARBA00022927"/>
    </source>
</evidence>
<dbReference type="Proteomes" id="UP000019666">
    <property type="component" value="Unassembled WGS sequence"/>
</dbReference>
<evidence type="ECO:0000256" key="8">
    <source>
        <dbReference type="ARBA" id="ARBA00023136"/>
    </source>
</evidence>
<dbReference type="AlphaFoldDB" id="A0A017HQF1"/>
<dbReference type="Pfam" id="PF00528">
    <property type="entry name" value="BPD_transp_1"/>
    <property type="match status" value="1"/>
</dbReference>
<evidence type="ECO:0000256" key="1">
    <source>
        <dbReference type="ARBA" id="ARBA00004651"/>
    </source>
</evidence>
<gene>
    <name evidence="11" type="ORF">Rumeso_01856</name>
</gene>
<dbReference type="PANTHER" id="PTHR43386">
    <property type="entry name" value="OLIGOPEPTIDE TRANSPORT SYSTEM PERMEASE PROTEIN APPC"/>
    <property type="match status" value="1"/>
</dbReference>
<feature type="transmembrane region" description="Helical" evidence="9">
    <location>
        <begin position="60"/>
        <end position="82"/>
    </location>
</feature>
<comment type="subcellular location">
    <subcellularLocation>
        <location evidence="1 9">Cell membrane</location>
        <topology evidence="1 9">Multi-pass membrane protein</topology>
    </subcellularLocation>
</comment>
<accession>A0A017HQF1</accession>
<comment type="similarity">
    <text evidence="9">Belongs to the binding-protein-dependent transport system permease family.</text>
</comment>
<dbReference type="GO" id="GO:0005886">
    <property type="term" value="C:plasma membrane"/>
    <property type="evidence" value="ECO:0007669"/>
    <property type="project" value="UniProtKB-SubCell"/>
</dbReference>
<evidence type="ECO:0000313" key="11">
    <source>
        <dbReference type="EMBL" id="EYD76576.1"/>
    </source>
</evidence>
<dbReference type="SUPFAM" id="SSF161098">
    <property type="entry name" value="MetI-like"/>
    <property type="match status" value="1"/>
</dbReference>
<dbReference type="InterPro" id="IPR050366">
    <property type="entry name" value="BP-dependent_transpt_permease"/>
</dbReference>
<dbReference type="InterPro" id="IPR000515">
    <property type="entry name" value="MetI-like"/>
</dbReference>
<protein>
    <submittedName>
        <fullName evidence="11">Dipeptide transport system permease protein DppC</fullName>
    </submittedName>
</protein>
<keyword evidence="5" id="KW-0571">Peptide transport</keyword>
<dbReference type="GO" id="GO:0015833">
    <property type="term" value="P:peptide transport"/>
    <property type="evidence" value="ECO:0007669"/>
    <property type="project" value="UniProtKB-KW"/>
</dbReference>
<evidence type="ECO:0000256" key="9">
    <source>
        <dbReference type="RuleBase" id="RU363032"/>
    </source>
</evidence>
<keyword evidence="2 9" id="KW-0813">Transport</keyword>
<dbReference type="EMBL" id="AOSK01000042">
    <property type="protein sequence ID" value="EYD76576.1"/>
    <property type="molecule type" value="Genomic_DNA"/>
</dbReference>
<keyword evidence="6" id="KW-0653">Protein transport</keyword>
<keyword evidence="7 9" id="KW-1133">Transmembrane helix</keyword>
<evidence type="ECO:0000256" key="4">
    <source>
        <dbReference type="ARBA" id="ARBA00022692"/>
    </source>
</evidence>
<dbReference type="PROSITE" id="PS50928">
    <property type="entry name" value="ABC_TM1"/>
    <property type="match status" value="1"/>
</dbReference>
<sequence length="255" mass="27291">MLVIVLAAVFAPWVTPYDPVALDLRNALKPPSWKNLLGTDNLGRDVFTRVVYAARIDLQIGAIGVALPLILGTMVGLIAGYFGGWVDSLIGRVIDVVIAFPFLVLVIAIVAMLGPGLINLYVALTLVSWVLYARIVRGETLALKRREYVLAARNLGYGHLRIMLRHILPNAIPPAFVFGMSDFALDVQVGATLSFFGLGAQPPAPEWGLMIAESRSMLLSAPWTVIGPGLAIVVVSLVISLIGDGLADKVRGLDG</sequence>
<dbReference type="HOGENOM" id="CLU_028518_1_1_5"/>
<dbReference type="Gene3D" id="1.10.3720.10">
    <property type="entry name" value="MetI-like"/>
    <property type="match status" value="1"/>
</dbReference>
<evidence type="ECO:0000259" key="10">
    <source>
        <dbReference type="PROSITE" id="PS50928"/>
    </source>
</evidence>
<dbReference type="InterPro" id="IPR025966">
    <property type="entry name" value="OppC_N"/>
</dbReference>
<evidence type="ECO:0000256" key="2">
    <source>
        <dbReference type="ARBA" id="ARBA00022448"/>
    </source>
</evidence>
<dbReference type="PANTHER" id="PTHR43386:SF1">
    <property type="entry name" value="D,D-DIPEPTIDE TRANSPORT SYSTEM PERMEASE PROTEIN DDPC-RELATED"/>
    <property type="match status" value="1"/>
</dbReference>
<feature type="transmembrane region" description="Helical" evidence="9">
    <location>
        <begin position="218"/>
        <end position="242"/>
    </location>
</feature>
<dbReference type="Pfam" id="PF12911">
    <property type="entry name" value="OppC_N"/>
    <property type="match status" value="1"/>
</dbReference>
<dbReference type="GO" id="GO:0055085">
    <property type="term" value="P:transmembrane transport"/>
    <property type="evidence" value="ECO:0007669"/>
    <property type="project" value="InterPro"/>
</dbReference>
<dbReference type="GO" id="GO:0015031">
    <property type="term" value="P:protein transport"/>
    <property type="evidence" value="ECO:0007669"/>
    <property type="project" value="UniProtKB-KW"/>
</dbReference>
<keyword evidence="3" id="KW-1003">Cell membrane</keyword>